<dbReference type="PANTHER" id="PTHR21599:SF0">
    <property type="entry name" value="GLYCERATE KINASE"/>
    <property type="match status" value="1"/>
</dbReference>
<accession>A0A021VU67</accession>
<evidence type="ECO:0000313" key="5">
    <source>
        <dbReference type="EMBL" id="EYR64734.1"/>
    </source>
</evidence>
<comment type="caution">
    <text evidence="5">The sequence shown here is derived from an EMBL/GenBank/DDBJ whole genome shotgun (WGS) entry which is preliminary data.</text>
</comment>
<dbReference type="PIRSF" id="PIRSF006078">
    <property type="entry name" value="GlxK"/>
    <property type="match status" value="1"/>
</dbReference>
<dbReference type="InterPro" id="IPR018193">
    <property type="entry name" value="Glyc_kinase_flavodox-like_fold"/>
</dbReference>
<protein>
    <recommendedName>
        <fullName evidence="7">Glycerate kinase</fullName>
    </recommendedName>
</protein>
<keyword evidence="6" id="KW-1185">Reference proteome</keyword>
<dbReference type="PANTHER" id="PTHR21599">
    <property type="entry name" value="GLYCERATE KINASE"/>
    <property type="match status" value="1"/>
</dbReference>
<evidence type="ECO:0000256" key="3">
    <source>
        <dbReference type="ARBA" id="ARBA00022777"/>
    </source>
</evidence>
<dbReference type="RefSeq" id="WP_034222524.1">
    <property type="nucleotide sequence ID" value="NZ_AXCW01000020.1"/>
</dbReference>
<dbReference type="GO" id="GO:0008887">
    <property type="term" value="F:glycerate kinase activity"/>
    <property type="evidence" value="ECO:0007669"/>
    <property type="project" value="UniProtKB-UniRule"/>
</dbReference>
<evidence type="ECO:0000256" key="2">
    <source>
        <dbReference type="ARBA" id="ARBA00022679"/>
    </source>
</evidence>
<comment type="similarity">
    <text evidence="1 4">Belongs to the glycerate kinase type-1 family.</text>
</comment>
<name>A0A021VU67_9CELL</name>
<sequence length="394" mass="39750">MRILVAPDRFAGLTSVQAADVMAAGWATGAPHDVLTRLPLSDGGPGFLEVVRAACDGELVPVTVEGPAQVATPVPVLLVEDTTGVTAYVEAALVLGPHLLAPADAPDPGATGSAALGRLLRVVRDRGARRVVVAVGGAATHDAGAGLLAGLGLPSGALERGGSSLADLSRGDLEGLAELRREWAEVDLVAAVDTDVQLLGLHGASAGLSSARTVTAERAQALEGALSAFAHLVGDVVAQDTVRRDLLLPRGDGREHTRRLTQLPGAGAGGGLGFALAVLGGRLRAGAQVTAEVVGLARRVADADLVLTGEQELDGHSLHDGVVAVVAAEALRTAVPVVAVAGQVHAGRREWGAAGLAGVYAVHERPGSAPRGQDGDLAAALGDRVARVARTWSR</sequence>
<dbReference type="InterPro" id="IPR018197">
    <property type="entry name" value="Glycerate_kinase_RE-like"/>
</dbReference>
<dbReference type="InterPro" id="IPR036129">
    <property type="entry name" value="Glycerate_kinase_sf"/>
</dbReference>
<gene>
    <name evidence="5" type="ORF">N866_06115</name>
</gene>
<reference evidence="5 6" key="1">
    <citation type="submission" date="2014-01" db="EMBL/GenBank/DDBJ databases">
        <title>Actinotalea ferrariae CF5-4.</title>
        <authorList>
            <person name="Chen F."/>
            <person name="Li Y."/>
            <person name="Wang G."/>
        </authorList>
    </citation>
    <scope>NUCLEOTIDE SEQUENCE [LARGE SCALE GENOMIC DNA]</scope>
    <source>
        <strain evidence="5 6">CF5-4</strain>
    </source>
</reference>
<dbReference type="SUPFAM" id="SSF110738">
    <property type="entry name" value="Glycerate kinase I"/>
    <property type="match status" value="1"/>
</dbReference>
<evidence type="ECO:0008006" key="7">
    <source>
        <dbReference type="Google" id="ProtNLM"/>
    </source>
</evidence>
<dbReference type="NCBIfam" id="TIGR00045">
    <property type="entry name" value="glycerate kinase"/>
    <property type="match status" value="1"/>
</dbReference>
<dbReference type="Gene3D" id="3.40.50.10350">
    <property type="entry name" value="Glycerate kinase, domain 1"/>
    <property type="match status" value="1"/>
</dbReference>
<dbReference type="GO" id="GO:0031388">
    <property type="term" value="P:organic acid phosphorylation"/>
    <property type="evidence" value="ECO:0007669"/>
    <property type="project" value="UniProtKB-UniRule"/>
</dbReference>
<dbReference type="EMBL" id="AXCW01000020">
    <property type="protein sequence ID" value="EYR64734.1"/>
    <property type="molecule type" value="Genomic_DNA"/>
</dbReference>
<evidence type="ECO:0000256" key="4">
    <source>
        <dbReference type="PIRNR" id="PIRNR006078"/>
    </source>
</evidence>
<keyword evidence="3 4" id="KW-0418">Kinase</keyword>
<keyword evidence="2 4" id="KW-0808">Transferase</keyword>
<evidence type="ECO:0000313" key="6">
    <source>
        <dbReference type="Proteomes" id="UP000019753"/>
    </source>
</evidence>
<organism evidence="5 6">
    <name type="scientific">Actinotalea ferrariae CF5-4</name>
    <dbReference type="NCBI Taxonomy" id="948458"/>
    <lineage>
        <taxon>Bacteria</taxon>
        <taxon>Bacillati</taxon>
        <taxon>Actinomycetota</taxon>
        <taxon>Actinomycetes</taxon>
        <taxon>Micrococcales</taxon>
        <taxon>Cellulomonadaceae</taxon>
        <taxon>Actinotalea</taxon>
    </lineage>
</organism>
<dbReference type="InterPro" id="IPR004381">
    <property type="entry name" value="Glycerate_kinase"/>
</dbReference>
<dbReference type="Proteomes" id="UP000019753">
    <property type="component" value="Unassembled WGS sequence"/>
</dbReference>
<dbReference type="AlphaFoldDB" id="A0A021VU67"/>
<evidence type="ECO:0000256" key="1">
    <source>
        <dbReference type="ARBA" id="ARBA00006284"/>
    </source>
</evidence>
<proteinExistence type="inferred from homology"/>
<dbReference type="Gene3D" id="3.90.1510.10">
    <property type="entry name" value="Glycerate kinase, domain 2"/>
    <property type="match status" value="1"/>
</dbReference>
<dbReference type="Pfam" id="PF02595">
    <property type="entry name" value="Gly_kinase"/>
    <property type="match status" value="1"/>
</dbReference>